<dbReference type="Gene3D" id="3.20.20.70">
    <property type="entry name" value="Aldolase class I"/>
    <property type="match status" value="1"/>
</dbReference>
<dbReference type="RefSeq" id="WP_112117602.1">
    <property type="nucleotide sequence ID" value="NZ_CP134502.1"/>
</dbReference>
<dbReference type="Proteomes" id="UP000251431">
    <property type="component" value="Unassembled WGS sequence"/>
</dbReference>
<evidence type="ECO:0000313" key="4">
    <source>
        <dbReference type="EMBL" id="SPU00113.1"/>
    </source>
</evidence>
<dbReference type="PANTHER" id="PTHR12128:SF19">
    <property type="entry name" value="5-DEHYDRO-4-DEOXYGLUCARATE DEHYDRATASE 2-RELATED"/>
    <property type="match status" value="1"/>
</dbReference>
<protein>
    <submittedName>
        <fullName evidence="4">5-dehydro-4-deoxyglucarate dehydratase</fullName>
        <ecNumber evidence="4">4.2.1.41</ecNumber>
        <ecNumber evidence="4">4.3.3.7</ecNumber>
    </submittedName>
</protein>
<comment type="similarity">
    <text evidence="2">Belongs to the DapA family.</text>
</comment>
<evidence type="ECO:0000256" key="2">
    <source>
        <dbReference type="PIRNR" id="PIRNR001365"/>
    </source>
</evidence>
<dbReference type="NCBIfam" id="NF002958">
    <property type="entry name" value="PRK03620.1"/>
    <property type="match status" value="1"/>
</dbReference>
<dbReference type="GO" id="GO:0047448">
    <property type="term" value="F:5-dehydro-4-deoxyglucarate dehydratase activity"/>
    <property type="evidence" value="ECO:0007669"/>
    <property type="project" value="UniProtKB-EC"/>
</dbReference>
<evidence type="ECO:0000313" key="5">
    <source>
        <dbReference type="Proteomes" id="UP000251431"/>
    </source>
</evidence>
<gene>
    <name evidence="4" type="primary">dapA_2</name>
    <name evidence="4" type="ORF">NCTC7582_02995</name>
</gene>
<evidence type="ECO:0000256" key="1">
    <source>
        <dbReference type="ARBA" id="ARBA00023239"/>
    </source>
</evidence>
<proteinExistence type="inferred from homology"/>
<accession>A0A2X0XRC1</accession>
<dbReference type="SMART" id="SM01130">
    <property type="entry name" value="DHDPS"/>
    <property type="match status" value="1"/>
</dbReference>
<dbReference type="PANTHER" id="PTHR12128">
    <property type="entry name" value="DIHYDRODIPICOLINATE SYNTHASE"/>
    <property type="match status" value="1"/>
</dbReference>
<evidence type="ECO:0000256" key="3">
    <source>
        <dbReference type="PIRSR" id="PIRSR001365-1"/>
    </source>
</evidence>
<dbReference type="InterPro" id="IPR013785">
    <property type="entry name" value="Aldolase_TIM"/>
</dbReference>
<dbReference type="GO" id="GO:0008840">
    <property type="term" value="F:4-hydroxy-tetrahydrodipicolinate synthase activity"/>
    <property type="evidence" value="ECO:0007669"/>
    <property type="project" value="UniProtKB-EC"/>
</dbReference>
<dbReference type="PIRSF" id="PIRSF001365">
    <property type="entry name" value="DHDPS"/>
    <property type="match status" value="1"/>
</dbReference>
<dbReference type="InterPro" id="IPR002220">
    <property type="entry name" value="DapA-like"/>
</dbReference>
<name>A0A2X0XRC1_9BACI</name>
<organism evidence="4 5">
    <name type="scientific">Lysinibacillus capsici</name>
    <dbReference type="NCBI Taxonomy" id="2115968"/>
    <lineage>
        <taxon>Bacteria</taxon>
        <taxon>Bacillati</taxon>
        <taxon>Bacillota</taxon>
        <taxon>Bacilli</taxon>
        <taxon>Bacillales</taxon>
        <taxon>Bacillaceae</taxon>
        <taxon>Lysinibacillus</taxon>
    </lineage>
</organism>
<dbReference type="AlphaFoldDB" id="A0A2X0XRC1"/>
<feature type="active site" description="Schiff-base intermediate with substrate" evidence="3">
    <location>
        <position position="161"/>
    </location>
</feature>
<sequence length="304" mass="34331">MKNSILKGILGFPVTPFNKDNSIDIISFKENMDFLIENGITTIFVACGAGEYNSLTNFEYEKLLEVGSSYRDEKIKIFAGIGGNVQVAQEQILIAEKYNIDGFLMMPPYLISPSREGLKLYLENLIQATSLDVIIYHRDNCRVDIQMLNELSKYENLVGFKDGVGKIEEVLEYVHTFGDRFEWINGLPLAEVTMSAYYKMGFKSYSSAISNYIPKISRLHFDAIINGDSEKEKHIYENFILPIHRIRTAEKGYAVSLIKAGINIINPSIGLNVRGPISSVKDKHYQQLKEVVEAANIYVSKVSV</sequence>
<feature type="active site" description="Proton donor/acceptor" evidence="3">
    <location>
        <position position="136"/>
    </location>
</feature>
<dbReference type="SUPFAM" id="SSF51569">
    <property type="entry name" value="Aldolase"/>
    <property type="match status" value="1"/>
</dbReference>
<dbReference type="EC" id="4.3.3.7" evidence="4"/>
<dbReference type="EC" id="4.2.1.41" evidence="4"/>
<dbReference type="EMBL" id="UAQE01000001">
    <property type="protein sequence ID" value="SPU00113.1"/>
    <property type="molecule type" value="Genomic_DNA"/>
</dbReference>
<dbReference type="Pfam" id="PF00701">
    <property type="entry name" value="DHDPS"/>
    <property type="match status" value="1"/>
</dbReference>
<keyword evidence="1 2" id="KW-0456">Lyase</keyword>
<reference evidence="4 5" key="1">
    <citation type="submission" date="2018-06" db="EMBL/GenBank/DDBJ databases">
        <authorList>
            <consortium name="Pathogen Informatics"/>
            <person name="Doyle S."/>
        </authorList>
    </citation>
    <scope>NUCLEOTIDE SEQUENCE [LARGE SCALE GENOMIC DNA]</scope>
    <source>
        <strain evidence="4 5">NCTC7582</strain>
    </source>
</reference>